<accession>A0ABR2CLR4</accession>
<gene>
    <name evidence="1" type="ORF">V6N12_004511</name>
</gene>
<dbReference type="EMBL" id="JBBPBM010000049">
    <property type="protein sequence ID" value="KAK8520577.1"/>
    <property type="molecule type" value="Genomic_DNA"/>
</dbReference>
<evidence type="ECO:0000313" key="2">
    <source>
        <dbReference type="Proteomes" id="UP001472677"/>
    </source>
</evidence>
<name>A0ABR2CLR4_9ROSI</name>
<dbReference type="Proteomes" id="UP001472677">
    <property type="component" value="Unassembled WGS sequence"/>
</dbReference>
<evidence type="ECO:0000313" key="1">
    <source>
        <dbReference type="EMBL" id="KAK8520577.1"/>
    </source>
</evidence>
<reference evidence="1 2" key="1">
    <citation type="journal article" date="2024" name="G3 (Bethesda)">
        <title>Genome assembly of Hibiscus sabdariffa L. provides insights into metabolisms of medicinal natural products.</title>
        <authorList>
            <person name="Kim T."/>
        </authorList>
    </citation>
    <scope>NUCLEOTIDE SEQUENCE [LARGE SCALE GENOMIC DNA]</scope>
    <source>
        <strain evidence="1">TK-2024</strain>
        <tissue evidence="1">Old leaves</tissue>
    </source>
</reference>
<comment type="caution">
    <text evidence="1">The sequence shown here is derived from an EMBL/GenBank/DDBJ whole genome shotgun (WGS) entry which is preliminary data.</text>
</comment>
<keyword evidence="2" id="KW-1185">Reference proteome</keyword>
<protein>
    <submittedName>
        <fullName evidence="1">Uncharacterized protein</fullName>
    </submittedName>
</protein>
<sequence>MLCTSPGRAPNEVEVEVDAPNLQLYECLCLDSTAEAILSPVFINTASPPVSRLTVMKTLNLTAQCFFDLKNNLKSVEYSLVVVDVKCDIANKDSVLADLRQDSADQPVNVECLKVACYLKSFDYEAFLDCCLLICRPKTIFIESNCDSSIGFIELLQGKLIPWEEGLQCCGNSQRKCWRHCLEVVKIWNTKPVTVQLNLKILGQKRKAIGDSLPNWLRFALDPEV</sequence>
<proteinExistence type="predicted"/>
<organism evidence="1 2">
    <name type="scientific">Hibiscus sabdariffa</name>
    <name type="common">roselle</name>
    <dbReference type="NCBI Taxonomy" id="183260"/>
    <lineage>
        <taxon>Eukaryota</taxon>
        <taxon>Viridiplantae</taxon>
        <taxon>Streptophyta</taxon>
        <taxon>Embryophyta</taxon>
        <taxon>Tracheophyta</taxon>
        <taxon>Spermatophyta</taxon>
        <taxon>Magnoliopsida</taxon>
        <taxon>eudicotyledons</taxon>
        <taxon>Gunneridae</taxon>
        <taxon>Pentapetalae</taxon>
        <taxon>rosids</taxon>
        <taxon>malvids</taxon>
        <taxon>Malvales</taxon>
        <taxon>Malvaceae</taxon>
        <taxon>Malvoideae</taxon>
        <taxon>Hibiscus</taxon>
    </lineage>
</organism>